<feature type="compositionally biased region" description="Polar residues" evidence="1">
    <location>
        <begin position="182"/>
        <end position="193"/>
    </location>
</feature>
<dbReference type="EMBL" id="KI392852">
    <property type="protein sequence ID" value="ERN10463.1"/>
    <property type="molecule type" value="Genomic_DNA"/>
</dbReference>
<evidence type="ECO:0000313" key="2">
    <source>
        <dbReference type="EMBL" id="ERN10463.1"/>
    </source>
</evidence>
<accession>W1PQX0</accession>
<dbReference type="HOGENOM" id="CLU_089452_0_0_1"/>
<evidence type="ECO:0008006" key="4">
    <source>
        <dbReference type="Google" id="ProtNLM"/>
    </source>
</evidence>
<sequence>MGKVVDFWAGAWIGLWELCQIRPFSLDGALIIELCLRYRLDTCSIPLRCGELAPTLEDVTRILEVRSEGRPFLSIPLGMFTSYAADYKELLDIRLEKTRERHDSKIHLGKLRWEFTGVAHCVERMIGGGAPRVSASMGKRPSHKGRPPYGGGWCWGDAEGVGRDTSDLGDGSAFFDEDTVPPQVSLTNEEWKD</sequence>
<name>W1PQX0_AMBTC</name>
<dbReference type="Proteomes" id="UP000017836">
    <property type="component" value="Unassembled WGS sequence"/>
</dbReference>
<organism evidence="2 3">
    <name type="scientific">Amborella trichopoda</name>
    <dbReference type="NCBI Taxonomy" id="13333"/>
    <lineage>
        <taxon>Eukaryota</taxon>
        <taxon>Viridiplantae</taxon>
        <taxon>Streptophyta</taxon>
        <taxon>Embryophyta</taxon>
        <taxon>Tracheophyta</taxon>
        <taxon>Spermatophyta</taxon>
        <taxon>Magnoliopsida</taxon>
        <taxon>Amborellales</taxon>
        <taxon>Amborellaceae</taxon>
        <taxon>Amborella</taxon>
    </lineage>
</organism>
<keyword evidence="3" id="KW-1185">Reference proteome</keyword>
<protein>
    <recommendedName>
        <fullName evidence="4">Aminotransferase-like plant mobile domain-containing protein</fullName>
    </recommendedName>
</protein>
<evidence type="ECO:0000256" key="1">
    <source>
        <dbReference type="SAM" id="MobiDB-lite"/>
    </source>
</evidence>
<gene>
    <name evidence="2" type="ORF">AMTR_s00026p00249050</name>
</gene>
<feature type="region of interest" description="Disordered" evidence="1">
    <location>
        <begin position="164"/>
        <end position="193"/>
    </location>
</feature>
<dbReference type="AlphaFoldDB" id="W1PQX0"/>
<reference evidence="3" key="1">
    <citation type="journal article" date="2013" name="Science">
        <title>The Amborella genome and the evolution of flowering plants.</title>
        <authorList>
            <consortium name="Amborella Genome Project"/>
        </authorList>
    </citation>
    <scope>NUCLEOTIDE SEQUENCE [LARGE SCALE GENOMIC DNA]</scope>
</reference>
<proteinExistence type="predicted"/>
<dbReference type="Gramene" id="ERN10463">
    <property type="protein sequence ID" value="ERN10463"/>
    <property type="gene ID" value="AMTR_s00026p00249050"/>
</dbReference>
<evidence type="ECO:0000313" key="3">
    <source>
        <dbReference type="Proteomes" id="UP000017836"/>
    </source>
</evidence>